<feature type="signal peptide" evidence="1">
    <location>
        <begin position="1"/>
        <end position="19"/>
    </location>
</feature>
<keyword evidence="3" id="KW-1185">Reference proteome</keyword>
<reference evidence="2" key="2">
    <citation type="submission" date="2020-09" db="EMBL/GenBank/DDBJ databases">
        <authorList>
            <person name="Sun Q."/>
            <person name="Kim S."/>
        </authorList>
    </citation>
    <scope>NUCLEOTIDE SEQUENCE</scope>
    <source>
        <strain evidence="2">KCTC 42650</strain>
    </source>
</reference>
<keyword evidence="1" id="KW-0732">Signal</keyword>
<accession>A0A8J3GWP0</accession>
<dbReference type="EMBL" id="BNCJ01000004">
    <property type="protein sequence ID" value="GHF49591.1"/>
    <property type="molecule type" value="Genomic_DNA"/>
</dbReference>
<protein>
    <recommendedName>
        <fullName evidence="4">RND transporter</fullName>
    </recommendedName>
</protein>
<dbReference type="RefSeq" id="WP_189680100.1">
    <property type="nucleotide sequence ID" value="NZ_BNCJ01000004.1"/>
</dbReference>
<evidence type="ECO:0000313" key="3">
    <source>
        <dbReference type="Proteomes" id="UP000626220"/>
    </source>
</evidence>
<dbReference type="InterPro" id="IPR042230">
    <property type="entry name" value="CusF_sf"/>
</dbReference>
<dbReference type="Gene3D" id="2.40.50.320">
    <property type="entry name" value="Copper binding periplasmic protein CusF"/>
    <property type="match status" value="1"/>
</dbReference>
<reference evidence="2" key="1">
    <citation type="journal article" date="2014" name="Int. J. Syst. Evol. Microbiol.">
        <title>Complete genome sequence of Corynebacterium casei LMG S-19264T (=DSM 44701T), isolated from a smear-ripened cheese.</title>
        <authorList>
            <consortium name="US DOE Joint Genome Institute (JGI-PGF)"/>
            <person name="Walter F."/>
            <person name="Albersmeier A."/>
            <person name="Kalinowski J."/>
            <person name="Ruckert C."/>
        </authorList>
    </citation>
    <scope>NUCLEOTIDE SEQUENCE</scope>
    <source>
        <strain evidence="2">KCTC 42650</strain>
    </source>
</reference>
<dbReference type="InterPro" id="IPR021647">
    <property type="entry name" value="CusF_Ec"/>
</dbReference>
<dbReference type="Pfam" id="PF11604">
    <property type="entry name" value="CusF_Ec"/>
    <property type="match status" value="1"/>
</dbReference>
<comment type="caution">
    <text evidence="2">The sequence shown here is derived from an EMBL/GenBank/DDBJ whole genome shotgun (WGS) entry which is preliminary data.</text>
</comment>
<sequence length="94" mass="10133">MKTTILAAVLMALAAPAFADTHLTKGVVTKIDTKWNKVTIDHEALTSLDMPAMKMVFQVADPSMLDGLSEGAEITFVADRVNGKLTVTELNKDN</sequence>
<evidence type="ECO:0000313" key="2">
    <source>
        <dbReference type="EMBL" id="GHF49591.1"/>
    </source>
</evidence>
<gene>
    <name evidence="2" type="ORF">GCM10017056_21720</name>
</gene>
<feature type="chain" id="PRO_5035266836" description="RND transporter" evidence="1">
    <location>
        <begin position="20"/>
        <end position="94"/>
    </location>
</feature>
<dbReference type="Proteomes" id="UP000626220">
    <property type="component" value="Unassembled WGS sequence"/>
</dbReference>
<proteinExistence type="predicted"/>
<organism evidence="2 3">
    <name type="scientific">Seohaeicola zhoushanensis</name>
    <dbReference type="NCBI Taxonomy" id="1569283"/>
    <lineage>
        <taxon>Bacteria</taxon>
        <taxon>Pseudomonadati</taxon>
        <taxon>Pseudomonadota</taxon>
        <taxon>Alphaproteobacteria</taxon>
        <taxon>Rhodobacterales</taxon>
        <taxon>Roseobacteraceae</taxon>
        <taxon>Seohaeicola</taxon>
    </lineage>
</organism>
<name>A0A8J3GWP0_9RHOB</name>
<evidence type="ECO:0008006" key="4">
    <source>
        <dbReference type="Google" id="ProtNLM"/>
    </source>
</evidence>
<dbReference type="AlphaFoldDB" id="A0A8J3GWP0"/>
<evidence type="ECO:0000256" key="1">
    <source>
        <dbReference type="SAM" id="SignalP"/>
    </source>
</evidence>